<evidence type="ECO:0000313" key="4">
    <source>
        <dbReference type="Proteomes" id="UP000236664"/>
    </source>
</evidence>
<proteinExistence type="inferred from homology"/>
<dbReference type="InterPro" id="IPR008927">
    <property type="entry name" value="6-PGluconate_DH-like_C_sf"/>
</dbReference>
<dbReference type="SUPFAM" id="SSF51735">
    <property type="entry name" value="NAD(P)-binding Rossmann-fold domains"/>
    <property type="match status" value="1"/>
</dbReference>
<dbReference type="Gene3D" id="1.10.1040.10">
    <property type="entry name" value="N-(1-d-carboxylethyl)-l-norvaline Dehydrogenase, domain 2"/>
    <property type="match status" value="1"/>
</dbReference>
<comment type="caution">
    <text evidence="3">The sequence shown here is derived from an EMBL/GenBank/DDBJ whole genome shotgun (WGS) entry which is preliminary data.</text>
</comment>
<dbReference type="InterPro" id="IPR006115">
    <property type="entry name" value="6PGDH_NADP-bd"/>
</dbReference>
<evidence type="ECO:0000313" key="3">
    <source>
        <dbReference type="EMBL" id="PNP83746.1"/>
    </source>
</evidence>
<comment type="similarity">
    <text evidence="1">Belongs to the HIBADH-related family. NP60 subfamily.</text>
</comment>
<dbReference type="STRING" id="42673.A0A2K0WN86"/>
<dbReference type="Gene3D" id="3.40.50.720">
    <property type="entry name" value="NAD(P)-binding Rossmann-like Domain"/>
    <property type="match status" value="1"/>
</dbReference>
<dbReference type="InterPro" id="IPR051265">
    <property type="entry name" value="HIBADH-related_NP60_sf"/>
</dbReference>
<dbReference type="GO" id="GO:0050661">
    <property type="term" value="F:NADP binding"/>
    <property type="evidence" value="ECO:0007669"/>
    <property type="project" value="InterPro"/>
</dbReference>
<evidence type="ECO:0000259" key="2">
    <source>
        <dbReference type="Pfam" id="PF03446"/>
    </source>
</evidence>
<feature type="domain" description="6-phosphogluconate dehydrogenase NADP-binding" evidence="2">
    <location>
        <begin position="9"/>
        <end position="74"/>
    </location>
</feature>
<reference evidence="3 4" key="1">
    <citation type="submission" date="2017-06" db="EMBL/GenBank/DDBJ databases">
        <title>Genome of Fusarium nygamai isolate CS10214.</title>
        <authorList>
            <person name="Gardiner D.M."/>
            <person name="Obanor F."/>
            <person name="Kazan K."/>
        </authorList>
    </citation>
    <scope>NUCLEOTIDE SEQUENCE [LARGE SCALE GENOMIC DNA]</scope>
    <source>
        <strain evidence="3 4">CS10214</strain>
    </source>
</reference>
<protein>
    <recommendedName>
        <fullName evidence="2">6-phosphogluconate dehydrogenase NADP-binding domain-containing protein</fullName>
    </recommendedName>
</protein>
<sequence>MVQEGDVGEKLFVECSTISPELVDKIAKLMIDRGAEFVSSPVFGPPQMANSGKLIFATAGAKSSIERIRPYIKDVMGRDEISFEDEPHRSASRFKLIGNAFALNAITQLSESLTLAEKSAINPAMVKRFADIMYGGIYSVYSGRMISGEYWTRSEPYASHIAMKDIKHLLGLGQEANMELKNAQIGLVYLKMAMEKSSGDQADINAIYSAVRKARTSS</sequence>
<dbReference type="SUPFAM" id="SSF48179">
    <property type="entry name" value="6-phosphogluconate dehydrogenase C-terminal domain-like"/>
    <property type="match status" value="1"/>
</dbReference>
<dbReference type="InterPro" id="IPR013328">
    <property type="entry name" value="6PGD_dom2"/>
</dbReference>
<dbReference type="OrthoDB" id="435038at2759"/>
<accession>A0A2K0WN86</accession>
<dbReference type="PANTHER" id="PTHR43580">
    <property type="entry name" value="OXIDOREDUCTASE GLYR1-RELATED"/>
    <property type="match status" value="1"/>
</dbReference>
<organism evidence="3 4">
    <name type="scientific">Gibberella nygamai</name>
    <name type="common">Bean root rot disease fungus</name>
    <name type="synonym">Fusarium nygamai</name>
    <dbReference type="NCBI Taxonomy" id="42673"/>
    <lineage>
        <taxon>Eukaryota</taxon>
        <taxon>Fungi</taxon>
        <taxon>Dikarya</taxon>
        <taxon>Ascomycota</taxon>
        <taxon>Pezizomycotina</taxon>
        <taxon>Sordariomycetes</taxon>
        <taxon>Hypocreomycetidae</taxon>
        <taxon>Hypocreales</taxon>
        <taxon>Nectriaceae</taxon>
        <taxon>Fusarium</taxon>
        <taxon>Fusarium fujikuroi species complex</taxon>
    </lineage>
</organism>
<dbReference type="PANTHER" id="PTHR43580:SF3">
    <property type="entry name" value="6-PHOSPHOGLUCONATE DEHYDROGENASE FAMILY PROTEIN (AFU_ORTHOLOGUE AFUA_2G11600)"/>
    <property type="match status" value="1"/>
</dbReference>
<dbReference type="Proteomes" id="UP000236664">
    <property type="component" value="Unassembled WGS sequence"/>
</dbReference>
<gene>
    <name evidence="3" type="ORF">FNYG_02963</name>
</gene>
<dbReference type="EMBL" id="MTQA01000048">
    <property type="protein sequence ID" value="PNP83746.1"/>
    <property type="molecule type" value="Genomic_DNA"/>
</dbReference>
<keyword evidence="4" id="KW-1185">Reference proteome</keyword>
<dbReference type="Pfam" id="PF03446">
    <property type="entry name" value="NAD_binding_2"/>
    <property type="match status" value="1"/>
</dbReference>
<dbReference type="InterPro" id="IPR036291">
    <property type="entry name" value="NAD(P)-bd_dom_sf"/>
</dbReference>
<name>A0A2K0WN86_GIBNY</name>
<evidence type="ECO:0000256" key="1">
    <source>
        <dbReference type="ARBA" id="ARBA00007598"/>
    </source>
</evidence>
<dbReference type="AlphaFoldDB" id="A0A2K0WN86"/>